<dbReference type="Proteomes" id="UP000504714">
    <property type="component" value="Unassembled WGS sequence"/>
</dbReference>
<accession>A0A6L2ZSX3</accession>
<comment type="caution">
    <text evidence="1">The sequence shown here is derived from an EMBL/GenBank/DDBJ whole genome shotgun (WGS) entry which is preliminary data.</text>
</comment>
<dbReference type="EMBL" id="BLXO01000010">
    <property type="protein sequence ID" value="GFN47404.1"/>
    <property type="molecule type" value="Genomic_DNA"/>
</dbReference>
<gene>
    <name evidence="1" type="ORF">RINTU1_34600</name>
</gene>
<reference evidence="1 2" key="1">
    <citation type="submission" date="2020-06" db="EMBL/GenBank/DDBJ databases">
        <title>The genome sequence of Candidatus Regiella insecticola strain Tut.</title>
        <authorList>
            <person name="Nikoh N."/>
            <person name="Tsuchida T."/>
            <person name="Koga R."/>
            <person name="Oshima K."/>
            <person name="Hattori M."/>
            <person name="Fukatsu T."/>
        </authorList>
    </citation>
    <scope>NUCLEOTIDE SEQUENCE [LARGE SCALE GENOMIC DNA]</scope>
    <source>
        <strain evidence="1 2">Tut</strain>
    </source>
</reference>
<name>A0A6L2ZSX3_9ENTR</name>
<proteinExistence type="predicted"/>
<evidence type="ECO:0000313" key="1">
    <source>
        <dbReference type="EMBL" id="GFN47404.1"/>
    </source>
</evidence>
<organism evidence="1 2">
    <name type="scientific">Candidatus Regiella insecticola</name>
    <dbReference type="NCBI Taxonomy" id="138073"/>
    <lineage>
        <taxon>Bacteria</taxon>
        <taxon>Pseudomonadati</taxon>
        <taxon>Pseudomonadota</taxon>
        <taxon>Gammaproteobacteria</taxon>
        <taxon>Enterobacterales</taxon>
        <taxon>Enterobacteriaceae</taxon>
        <taxon>aphid secondary symbionts</taxon>
        <taxon>Candidatus Regiella</taxon>
    </lineage>
</organism>
<dbReference type="AlphaFoldDB" id="A0A6L2ZSX3"/>
<evidence type="ECO:0000313" key="2">
    <source>
        <dbReference type="Proteomes" id="UP000504714"/>
    </source>
</evidence>
<protein>
    <submittedName>
        <fullName evidence="1">Uncharacterized protein</fullName>
    </submittedName>
</protein>
<sequence length="40" mass="4467">MTLKISATSAKYKLLWEVLQGFPIASESHNQKGEVILVHV</sequence>